<sequence>MIGGKLHGMDAKDHLRHYLDEARKVLLWKLDGLSEYDVRRPLTPTGTNLLGLVKHSAGVDAGYFGEVFGRPFPEPMPWMSETAETNADMWATTDESRADLIALYHRVWEHSNATIAALALDAIGQVPWWGADSEVTLHQILIHVTAETNRHAGHADIVRELIDGVAGTRANGVNLPAADREWWSAYHARLEEAAQAAR</sequence>
<accession>A0A919IYY0</accession>
<dbReference type="InterPro" id="IPR007061">
    <property type="entry name" value="MST-like"/>
</dbReference>
<dbReference type="AlphaFoldDB" id="A0A919IYY0"/>
<gene>
    <name evidence="1" type="ORF">Afe05nite_21970</name>
</gene>
<reference evidence="1" key="1">
    <citation type="submission" date="2021-01" db="EMBL/GenBank/DDBJ databases">
        <title>Whole genome shotgun sequence of Actinoplanes ferrugineus NBRC 15555.</title>
        <authorList>
            <person name="Komaki H."/>
            <person name="Tamura T."/>
        </authorList>
    </citation>
    <scope>NUCLEOTIDE SEQUENCE</scope>
    <source>
        <strain evidence="1">NBRC 15555</strain>
    </source>
</reference>
<dbReference type="Pfam" id="PF04978">
    <property type="entry name" value="MST"/>
    <property type="match status" value="1"/>
</dbReference>
<protein>
    <recommendedName>
        <fullName evidence="3">DinB family protein</fullName>
    </recommendedName>
</protein>
<dbReference type="Proteomes" id="UP000598174">
    <property type="component" value="Unassembled WGS sequence"/>
</dbReference>
<dbReference type="EMBL" id="BOMM01000016">
    <property type="protein sequence ID" value="GIE10357.1"/>
    <property type="molecule type" value="Genomic_DNA"/>
</dbReference>
<dbReference type="InterPro" id="IPR034660">
    <property type="entry name" value="DinB/YfiT-like"/>
</dbReference>
<evidence type="ECO:0008006" key="3">
    <source>
        <dbReference type="Google" id="ProtNLM"/>
    </source>
</evidence>
<proteinExistence type="predicted"/>
<name>A0A919IYY0_9ACTN</name>
<evidence type="ECO:0000313" key="2">
    <source>
        <dbReference type="Proteomes" id="UP000598174"/>
    </source>
</evidence>
<evidence type="ECO:0000313" key="1">
    <source>
        <dbReference type="EMBL" id="GIE10357.1"/>
    </source>
</evidence>
<dbReference type="SUPFAM" id="SSF109854">
    <property type="entry name" value="DinB/YfiT-like putative metalloenzymes"/>
    <property type="match status" value="1"/>
</dbReference>
<organism evidence="1 2">
    <name type="scientific">Paractinoplanes ferrugineus</name>
    <dbReference type="NCBI Taxonomy" id="113564"/>
    <lineage>
        <taxon>Bacteria</taxon>
        <taxon>Bacillati</taxon>
        <taxon>Actinomycetota</taxon>
        <taxon>Actinomycetes</taxon>
        <taxon>Micromonosporales</taxon>
        <taxon>Micromonosporaceae</taxon>
        <taxon>Paractinoplanes</taxon>
    </lineage>
</organism>
<dbReference type="Gene3D" id="1.20.120.450">
    <property type="entry name" value="dinb family like domain"/>
    <property type="match status" value="1"/>
</dbReference>
<keyword evidence="2" id="KW-1185">Reference proteome</keyword>
<comment type="caution">
    <text evidence="1">The sequence shown here is derived from an EMBL/GenBank/DDBJ whole genome shotgun (WGS) entry which is preliminary data.</text>
</comment>